<evidence type="ECO:0000256" key="4">
    <source>
        <dbReference type="ARBA" id="ARBA00022692"/>
    </source>
</evidence>
<feature type="transmembrane region" description="Helical" evidence="8">
    <location>
        <begin position="206"/>
        <end position="226"/>
    </location>
</feature>
<feature type="transmembrane region" description="Helical" evidence="8">
    <location>
        <begin position="132"/>
        <end position="152"/>
    </location>
</feature>
<evidence type="ECO:0000256" key="7">
    <source>
        <dbReference type="ARBA" id="ARBA00023294"/>
    </source>
</evidence>
<keyword evidence="6 8" id="KW-0472">Membrane</keyword>
<dbReference type="Pfam" id="PF03547">
    <property type="entry name" value="Mem_trans"/>
    <property type="match status" value="1"/>
</dbReference>
<feature type="transmembrane region" description="Helical" evidence="8">
    <location>
        <begin position="238"/>
        <end position="259"/>
    </location>
</feature>
<feature type="transmembrane region" description="Helical" evidence="8">
    <location>
        <begin position="101"/>
        <end position="120"/>
    </location>
</feature>
<gene>
    <name evidence="9" type="primary">PIN5</name>
    <name evidence="9" type="ORF">KSP39_PZI006221</name>
</gene>
<dbReference type="InterPro" id="IPR051107">
    <property type="entry name" value="Auxin_Efflux_Carrier"/>
</dbReference>
<dbReference type="GO" id="GO:0010329">
    <property type="term" value="F:auxin efflux transmembrane transporter activity"/>
    <property type="evidence" value="ECO:0007669"/>
    <property type="project" value="TreeGrafter"/>
</dbReference>
<organism evidence="9 10">
    <name type="scientific">Platanthera zijinensis</name>
    <dbReference type="NCBI Taxonomy" id="2320716"/>
    <lineage>
        <taxon>Eukaryota</taxon>
        <taxon>Viridiplantae</taxon>
        <taxon>Streptophyta</taxon>
        <taxon>Embryophyta</taxon>
        <taxon>Tracheophyta</taxon>
        <taxon>Spermatophyta</taxon>
        <taxon>Magnoliopsida</taxon>
        <taxon>Liliopsida</taxon>
        <taxon>Asparagales</taxon>
        <taxon>Orchidaceae</taxon>
        <taxon>Orchidoideae</taxon>
        <taxon>Orchideae</taxon>
        <taxon>Orchidinae</taxon>
        <taxon>Platanthera</taxon>
    </lineage>
</organism>
<keyword evidence="10" id="KW-1185">Reference proteome</keyword>
<dbReference type="EMBL" id="JBBWWQ010000004">
    <property type="protein sequence ID" value="KAK8949324.1"/>
    <property type="molecule type" value="Genomic_DNA"/>
</dbReference>
<evidence type="ECO:0000256" key="6">
    <source>
        <dbReference type="ARBA" id="ARBA00023136"/>
    </source>
</evidence>
<dbReference type="Proteomes" id="UP001418222">
    <property type="component" value="Unassembled WGS sequence"/>
</dbReference>
<dbReference type="GO" id="GO:0009926">
    <property type="term" value="P:auxin polar transport"/>
    <property type="evidence" value="ECO:0007669"/>
    <property type="project" value="TreeGrafter"/>
</dbReference>
<dbReference type="GO" id="GO:0009734">
    <property type="term" value="P:auxin-activated signaling pathway"/>
    <property type="evidence" value="ECO:0007669"/>
    <property type="project" value="UniProtKB-KW"/>
</dbReference>
<comment type="similarity">
    <text evidence="2">Belongs to the auxin efflux carrier (TC 2.A.69.1) family.</text>
</comment>
<feature type="transmembrane region" description="Helical" evidence="8">
    <location>
        <begin position="71"/>
        <end position="89"/>
    </location>
</feature>
<feature type="transmembrane region" description="Helical" evidence="8">
    <location>
        <begin position="172"/>
        <end position="194"/>
    </location>
</feature>
<accession>A0AAP0GBF0</accession>
<keyword evidence="3" id="KW-0813">Transport</keyword>
<proteinExistence type="inferred from homology"/>
<dbReference type="GO" id="GO:0005783">
    <property type="term" value="C:endoplasmic reticulum"/>
    <property type="evidence" value="ECO:0007669"/>
    <property type="project" value="TreeGrafter"/>
</dbReference>
<evidence type="ECO:0000256" key="8">
    <source>
        <dbReference type="SAM" id="Phobius"/>
    </source>
</evidence>
<comment type="caution">
    <text evidence="9">The sequence shown here is derived from an EMBL/GenBank/DDBJ whole genome shotgun (WGS) entry which is preliminary data.</text>
</comment>
<keyword evidence="7" id="KW-0927">Auxin signaling pathway</keyword>
<dbReference type="AlphaFoldDB" id="A0AAP0GBF0"/>
<protein>
    <submittedName>
        <fullName evidence="9">Auxin efflux carrier component 5</fullName>
    </submittedName>
</protein>
<comment type="subcellular location">
    <subcellularLocation>
        <location evidence="1">Membrane</location>
        <topology evidence="1">Multi-pass membrane protein</topology>
    </subcellularLocation>
</comment>
<dbReference type="GO" id="GO:0005886">
    <property type="term" value="C:plasma membrane"/>
    <property type="evidence" value="ECO:0007669"/>
    <property type="project" value="TreeGrafter"/>
</dbReference>
<evidence type="ECO:0000256" key="1">
    <source>
        <dbReference type="ARBA" id="ARBA00004141"/>
    </source>
</evidence>
<dbReference type="PANTHER" id="PTHR31752">
    <property type="entry name" value="AUXIN EFFLUX CARRIER COMPONENT 1B-RELATED"/>
    <property type="match status" value="1"/>
</dbReference>
<keyword evidence="4 8" id="KW-0812">Transmembrane</keyword>
<feature type="transmembrane region" description="Helical" evidence="8">
    <location>
        <begin position="265"/>
        <end position="283"/>
    </location>
</feature>
<evidence type="ECO:0000313" key="10">
    <source>
        <dbReference type="Proteomes" id="UP001418222"/>
    </source>
</evidence>
<evidence type="ECO:0000313" key="9">
    <source>
        <dbReference type="EMBL" id="KAK8949324.1"/>
    </source>
</evidence>
<feature type="transmembrane region" description="Helical" evidence="8">
    <location>
        <begin position="7"/>
        <end position="28"/>
    </location>
</feature>
<name>A0AAP0GBF0_9ASPA</name>
<evidence type="ECO:0000256" key="2">
    <source>
        <dbReference type="ARBA" id="ARBA00009177"/>
    </source>
</evidence>
<dbReference type="PANTHER" id="PTHR31752:SF40">
    <property type="entry name" value="AUXIN EFFLUX CARRIER COMPONENT 8"/>
    <property type="match status" value="1"/>
</dbReference>
<evidence type="ECO:0000256" key="3">
    <source>
        <dbReference type="ARBA" id="ARBA00022448"/>
    </source>
</evidence>
<sequence length="292" mass="32838">MISSATVYHVFESTVPLYVAMLLAYLSVRWWKLFTPNQCSTINKFVAKISIPLLSYQVISTNNPYQMNLKLLLADIVQKCLALLIFIILSKVYAKEGFDLLITGFSVSTLPNTLVVGIPLLKGLYGEEAAKFLGQIVVLQSLVWYTLLLFLFEFRAAKVITATPFENTGRKLIINPNTYACVAGLFWALISFRWGIMLPTIVQNSISILANGGLGMAMFSLGLFMATQSRIIACGFRMMIFSLVLRFIIGPALMAMPSYTMQMRGTLLNVAIIQVLIIYFAHFRRYEQKHLI</sequence>
<dbReference type="InterPro" id="IPR004776">
    <property type="entry name" value="Mem_transp_PIN-like"/>
</dbReference>
<reference evidence="9 10" key="1">
    <citation type="journal article" date="2022" name="Nat. Plants">
        <title>Genomes of leafy and leafless Platanthera orchids illuminate the evolution of mycoheterotrophy.</title>
        <authorList>
            <person name="Li M.H."/>
            <person name="Liu K.W."/>
            <person name="Li Z."/>
            <person name="Lu H.C."/>
            <person name="Ye Q.L."/>
            <person name="Zhang D."/>
            <person name="Wang J.Y."/>
            <person name="Li Y.F."/>
            <person name="Zhong Z.M."/>
            <person name="Liu X."/>
            <person name="Yu X."/>
            <person name="Liu D.K."/>
            <person name="Tu X.D."/>
            <person name="Liu B."/>
            <person name="Hao Y."/>
            <person name="Liao X.Y."/>
            <person name="Jiang Y.T."/>
            <person name="Sun W.H."/>
            <person name="Chen J."/>
            <person name="Chen Y.Q."/>
            <person name="Ai Y."/>
            <person name="Zhai J.W."/>
            <person name="Wu S.S."/>
            <person name="Zhou Z."/>
            <person name="Hsiao Y.Y."/>
            <person name="Wu W.L."/>
            <person name="Chen Y.Y."/>
            <person name="Lin Y.F."/>
            <person name="Hsu J.L."/>
            <person name="Li C.Y."/>
            <person name="Wang Z.W."/>
            <person name="Zhao X."/>
            <person name="Zhong W.Y."/>
            <person name="Ma X.K."/>
            <person name="Ma L."/>
            <person name="Huang J."/>
            <person name="Chen G.Z."/>
            <person name="Huang M.Z."/>
            <person name="Huang L."/>
            <person name="Peng D.H."/>
            <person name="Luo Y.B."/>
            <person name="Zou S.Q."/>
            <person name="Chen S.P."/>
            <person name="Lan S."/>
            <person name="Tsai W.C."/>
            <person name="Van de Peer Y."/>
            <person name="Liu Z.J."/>
        </authorList>
    </citation>
    <scope>NUCLEOTIDE SEQUENCE [LARGE SCALE GENOMIC DNA]</scope>
    <source>
        <strain evidence="9">Lor287</strain>
    </source>
</reference>
<evidence type="ECO:0000256" key="5">
    <source>
        <dbReference type="ARBA" id="ARBA00022989"/>
    </source>
</evidence>
<keyword evidence="5 8" id="KW-1133">Transmembrane helix</keyword>